<evidence type="ECO:0000256" key="2">
    <source>
        <dbReference type="ARBA" id="ARBA00022475"/>
    </source>
</evidence>
<evidence type="ECO:0000259" key="11">
    <source>
        <dbReference type="PROSITE" id="PS50262"/>
    </source>
</evidence>
<evidence type="ECO:0000313" key="12">
    <source>
        <dbReference type="EMBL" id="KAK2814547.1"/>
    </source>
</evidence>
<feature type="transmembrane region" description="Helical" evidence="10">
    <location>
        <begin position="101"/>
        <end position="123"/>
    </location>
</feature>
<dbReference type="InterPro" id="IPR050569">
    <property type="entry name" value="TAAR"/>
</dbReference>
<evidence type="ECO:0000256" key="9">
    <source>
        <dbReference type="RuleBase" id="RU000688"/>
    </source>
</evidence>
<reference evidence="12" key="1">
    <citation type="submission" date="2023-07" db="EMBL/GenBank/DDBJ databases">
        <title>Chromosome-level Genome Assembly of Striped Snakehead (Channa striata).</title>
        <authorList>
            <person name="Liu H."/>
        </authorList>
    </citation>
    <scope>NUCLEOTIDE SEQUENCE</scope>
    <source>
        <strain evidence="12">Gz</strain>
        <tissue evidence="12">Muscle</tissue>
    </source>
</reference>
<dbReference type="SUPFAM" id="SSF81321">
    <property type="entry name" value="Family A G protein-coupled receptor-like"/>
    <property type="match status" value="1"/>
</dbReference>
<dbReference type="InterPro" id="IPR017452">
    <property type="entry name" value="GPCR_Rhodpsn_7TM"/>
</dbReference>
<evidence type="ECO:0000256" key="7">
    <source>
        <dbReference type="ARBA" id="ARBA00023170"/>
    </source>
</evidence>
<dbReference type="SMART" id="SM01381">
    <property type="entry name" value="7TM_GPCR_Srsx"/>
    <property type="match status" value="1"/>
</dbReference>
<proteinExistence type="inferred from homology"/>
<keyword evidence="3 9" id="KW-0812">Transmembrane</keyword>
<dbReference type="InterPro" id="IPR000276">
    <property type="entry name" value="GPCR_Rhodpsn"/>
</dbReference>
<dbReference type="PRINTS" id="PR00237">
    <property type="entry name" value="GPCRRHODOPSN"/>
</dbReference>
<keyword evidence="5 9" id="KW-0297">G-protein coupled receptor</keyword>
<dbReference type="Proteomes" id="UP001187415">
    <property type="component" value="Unassembled WGS sequence"/>
</dbReference>
<dbReference type="PANTHER" id="PTHR24249:SF381">
    <property type="entry name" value="TRACE AMINE ASSOCIATED RECEPTOR 19P-RELATED"/>
    <property type="match status" value="1"/>
</dbReference>
<feature type="domain" description="G-protein coupled receptors family 1 profile" evidence="11">
    <location>
        <begin position="81"/>
        <end position="331"/>
    </location>
</feature>
<dbReference type="EMBL" id="JAUPFM010000038">
    <property type="protein sequence ID" value="KAK2814547.1"/>
    <property type="molecule type" value="Genomic_DNA"/>
</dbReference>
<dbReference type="GO" id="GO:0001594">
    <property type="term" value="F:trace-amine receptor activity"/>
    <property type="evidence" value="ECO:0007669"/>
    <property type="project" value="TreeGrafter"/>
</dbReference>
<evidence type="ECO:0000256" key="6">
    <source>
        <dbReference type="ARBA" id="ARBA00023136"/>
    </source>
</evidence>
<feature type="transmembrane region" description="Helical" evidence="10">
    <location>
        <begin position="180"/>
        <end position="199"/>
    </location>
</feature>
<evidence type="ECO:0000256" key="4">
    <source>
        <dbReference type="ARBA" id="ARBA00022989"/>
    </source>
</evidence>
<feature type="transmembrane region" description="Helical" evidence="10">
    <location>
        <begin position="129"/>
        <end position="159"/>
    </location>
</feature>
<keyword evidence="6 10" id="KW-0472">Membrane</keyword>
<dbReference type="PANTHER" id="PTHR24249">
    <property type="entry name" value="HISTAMINE RECEPTOR-RELATED G-PROTEIN COUPLED RECEPTOR"/>
    <property type="match status" value="1"/>
</dbReference>
<evidence type="ECO:0000313" key="13">
    <source>
        <dbReference type="Proteomes" id="UP001187415"/>
    </source>
</evidence>
<gene>
    <name evidence="12" type="ORF">Q5P01_000273</name>
</gene>
<feature type="transmembrane region" description="Helical" evidence="10">
    <location>
        <begin position="65"/>
        <end position="89"/>
    </location>
</feature>
<evidence type="ECO:0000256" key="5">
    <source>
        <dbReference type="ARBA" id="ARBA00023040"/>
    </source>
</evidence>
<feature type="transmembrane region" description="Helical" evidence="10">
    <location>
        <begin position="313"/>
        <end position="334"/>
    </location>
</feature>
<comment type="similarity">
    <text evidence="9">Belongs to the G-protein coupled receptor 1 family.</text>
</comment>
<evidence type="ECO:0000256" key="1">
    <source>
        <dbReference type="ARBA" id="ARBA00004651"/>
    </source>
</evidence>
<dbReference type="CDD" id="cd15055">
    <property type="entry name" value="7tmA_TAARs"/>
    <property type="match status" value="1"/>
</dbReference>
<dbReference type="AlphaFoldDB" id="A0AA88LMH3"/>
<comment type="caution">
    <text evidence="12">The sequence shown here is derived from an EMBL/GenBank/DDBJ whole genome shotgun (WGS) entry which is preliminary data.</text>
</comment>
<evidence type="ECO:0000256" key="8">
    <source>
        <dbReference type="ARBA" id="ARBA00023224"/>
    </source>
</evidence>
<evidence type="ECO:0000256" key="10">
    <source>
        <dbReference type="SAM" id="Phobius"/>
    </source>
</evidence>
<organism evidence="12 13">
    <name type="scientific">Channa striata</name>
    <name type="common">Snakehead murrel</name>
    <name type="synonym">Ophicephalus striatus</name>
    <dbReference type="NCBI Taxonomy" id="64152"/>
    <lineage>
        <taxon>Eukaryota</taxon>
        <taxon>Metazoa</taxon>
        <taxon>Chordata</taxon>
        <taxon>Craniata</taxon>
        <taxon>Vertebrata</taxon>
        <taxon>Euteleostomi</taxon>
        <taxon>Actinopterygii</taxon>
        <taxon>Neopterygii</taxon>
        <taxon>Teleostei</taxon>
        <taxon>Neoteleostei</taxon>
        <taxon>Acanthomorphata</taxon>
        <taxon>Anabantaria</taxon>
        <taxon>Anabantiformes</taxon>
        <taxon>Channoidei</taxon>
        <taxon>Channidae</taxon>
        <taxon>Channa</taxon>
    </lineage>
</organism>
<comment type="subcellular location">
    <subcellularLocation>
        <location evidence="1">Cell membrane</location>
        <topology evidence="1">Multi-pass membrane protein</topology>
    </subcellularLocation>
</comment>
<dbReference type="Pfam" id="PF00001">
    <property type="entry name" value="7tm_1"/>
    <property type="match status" value="1"/>
</dbReference>
<feature type="transmembrane region" description="Helical" evidence="10">
    <location>
        <begin position="229"/>
        <end position="248"/>
    </location>
</feature>
<dbReference type="PROSITE" id="PS00237">
    <property type="entry name" value="G_PROTEIN_RECEP_F1_1"/>
    <property type="match status" value="1"/>
</dbReference>
<keyword evidence="8 9" id="KW-0807">Transducer</keyword>
<dbReference type="Gene3D" id="1.20.1070.10">
    <property type="entry name" value="Rhodopsin 7-helix transmembrane proteins"/>
    <property type="match status" value="1"/>
</dbReference>
<sequence>MKIYQNLGKGHFEIEIVKWMLQCRPTVITRSQIGFQLVTFVASELCFPQINTSCRKQTRPQSESMLIYFLMSFISLLTVVLNLLVIISISYFRQLHTPTNLIILSLAVSDFLVGLFVMPFQILVNEPCWLLGEVLCVLFYVVCFITVCASIINMVLISIDRYVAICDPLRYSTRITQKRVRICVLLCWICSVFYSFMLFDNVKQPGRYNSCFGQCVINIVGAVDIVMNFILPISTIVILYLRVFVVAVSQARAMRSHITAVKLQSSVTVTVKKSELKAARTLGVVVAVFIVCYCPYYCVSLSSYNIILGSSTNIFIVFLVFFNSCLNPVIYGLFYPWFRKSVKLIVTLEILRPGSNQAQILNEIN</sequence>
<keyword evidence="7 9" id="KW-0675">Receptor</keyword>
<accession>A0AA88LMH3</accession>
<keyword evidence="2" id="KW-1003">Cell membrane</keyword>
<feature type="transmembrane region" description="Helical" evidence="10">
    <location>
        <begin position="282"/>
        <end position="307"/>
    </location>
</feature>
<dbReference type="GO" id="GO:0005886">
    <property type="term" value="C:plasma membrane"/>
    <property type="evidence" value="ECO:0007669"/>
    <property type="project" value="UniProtKB-SubCell"/>
</dbReference>
<name>A0AA88LMH3_CHASR</name>
<keyword evidence="4 10" id="KW-1133">Transmembrane helix</keyword>
<evidence type="ECO:0000256" key="3">
    <source>
        <dbReference type="ARBA" id="ARBA00022692"/>
    </source>
</evidence>
<keyword evidence="13" id="KW-1185">Reference proteome</keyword>
<dbReference type="PROSITE" id="PS50262">
    <property type="entry name" value="G_PROTEIN_RECEP_F1_2"/>
    <property type="match status" value="1"/>
</dbReference>
<protein>
    <recommendedName>
        <fullName evidence="11">G-protein coupled receptors family 1 profile domain-containing protein</fullName>
    </recommendedName>
</protein>